<sequence>MLWLSAPTSAQWEQPTASSGGFQRPTSDIHIPATMTTPALISPSREEKALAKSLAWEKSLSFSSSSPWPEPFAGVSYLAAVILGTDVRKQMQRYMVNNVMTIVSSV</sequence>
<proteinExistence type="predicted"/>
<name>A0ABP0VZR8_9BRYO</name>
<dbReference type="EMBL" id="OZ020108">
    <property type="protein sequence ID" value="CAK9260016.1"/>
    <property type="molecule type" value="Genomic_DNA"/>
</dbReference>
<organism evidence="1 2">
    <name type="scientific">Sphagnum jensenii</name>
    <dbReference type="NCBI Taxonomy" id="128206"/>
    <lineage>
        <taxon>Eukaryota</taxon>
        <taxon>Viridiplantae</taxon>
        <taxon>Streptophyta</taxon>
        <taxon>Embryophyta</taxon>
        <taxon>Bryophyta</taxon>
        <taxon>Sphagnophytina</taxon>
        <taxon>Sphagnopsida</taxon>
        <taxon>Sphagnales</taxon>
        <taxon>Sphagnaceae</taxon>
        <taxon>Sphagnum</taxon>
    </lineage>
</organism>
<gene>
    <name evidence="1" type="ORF">CSSPJE1EN1_LOCUS5494</name>
</gene>
<accession>A0ABP0VZR8</accession>
<evidence type="ECO:0000313" key="2">
    <source>
        <dbReference type="Proteomes" id="UP001497444"/>
    </source>
</evidence>
<reference evidence="1" key="1">
    <citation type="submission" date="2024-02" db="EMBL/GenBank/DDBJ databases">
        <authorList>
            <consortium name="ELIXIR-Norway"/>
            <consortium name="Elixir Norway"/>
        </authorList>
    </citation>
    <scope>NUCLEOTIDE SEQUENCE</scope>
</reference>
<dbReference type="Proteomes" id="UP001497444">
    <property type="component" value="Chromosome 13"/>
</dbReference>
<keyword evidence="2" id="KW-1185">Reference proteome</keyword>
<evidence type="ECO:0000313" key="1">
    <source>
        <dbReference type="EMBL" id="CAK9260016.1"/>
    </source>
</evidence>
<protein>
    <submittedName>
        <fullName evidence="1">Uncharacterized protein</fullName>
    </submittedName>
</protein>